<evidence type="ECO:0000313" key="12">
    <source>
        <dbReference type="EMBL" id="GMG85918.1"/>
    </source>
</evidence>
<dbReference type="RefSeq" id="WP_285762442.1">
    <property type="nucleotide sequence ID" value="NZ_BSYJ01000001.1"/>
</dbReference>
<dbReference type="InterPro" id="IPR005254">
    <property type="entry name" value="Heme_biosyn_assoc_TPR_pro"/>
</dbReference>
<proteinExistence type="predicted"/>
<evidence type="ECO:0000313" key="13">
    <source>
        <dbReference type="Proteomes" id="UP001224392"/>
    </source>
</evidence>
<dbReference type="InterPro" id="IPR011990">
    <property type="entry name" value="TPR-like_helical_dom_sf"/>
</dbReference>
<keyword evidence="9" id="KW-0627">Porphyrin biosynthesis</keyword>
<sequence length="404" mass="45789">MKRFLFAILCFFLFGAFLLEMIRSYPGYLLISVAGKRIEMNLWVGLVALLLAVLTIFFAIWLIRSIGKMLGTGFSSVKFGRRRVARRRMNNGLVEFMEGNWSRAKRHLLKSASRSEAPVINYLAAARSAFELGNRDEANRLLAKAEASPGDPALAVALSQARMQLAEKHYEQCIATLERAKQLEPKHPALLQMLMQSYLQLGDWQHLRELLPDLSKHGNLPPGELEALEFSIYRELLREAGARGNAEKLRSFWQGLSGRWTKNLELRSLYADLLHGAGEDVQAEKENRWILDKEWRDDRVTAYGLLTGADPAKQQTIAEGWLRDRPDNPALLTTLGRISLRNQLWGKARQYFDKSLLLRADATTSAELARLLEAMGEQQDSARQYRDGLMQAVQDLPDLPLPKA</sequence>
<comment type="caution">
    <text evidence="12">The sequence shown here is derived from an EMBL/GenBank/DDBJ whole genome shotgun (WGS) entry which is preliminary data.</text>
</comment>
<dbReference type="SUPFAM" id="SSF48452">
    <property type="entry name" value="TPR-like"/>
    <property type="match status" value="1"/>
</dbReference>
<evidence type="ECO:0000256" key="4">
    <source>
        <dbReference type="ARBA" id="ARBA00022475"/>
    </source>
</evidence>
<name>A0ABQ6LV05_9GAMM</name>
<evidence type="ECO:0000256" key="1">
    <source>
        <dbReference type="ARBA" id="ARBA00002962"/>
    </source>
</evidence>
<evidence type="ECO:0000256" key="9">
    <source>
        <dbReference type="ARBA" id="ARBA00023244"/>
    </source>
</evidence>
<evidence type="ECO:0000256" key="8">
    <source>
        <dbReference type="ARBA" id="ARBA00023136"/>
    </source>
</evidence>
<evidence type="ECO:0000256" key="7">
    <source>
        <dbReference type="ARBA" id="ARBA00022989"/>
    </source>
</evidence>
<evidence type="ECO:0000256" key="10">
    <source>
        <dbReference type="SAM" id="Phobius"/>
    </source>
</evidence>
<keyword evidence="7 10" id="KW-1133">Transmembrane helix</keyword>
<dbReference type="Pfam" id="PF07219">
    <property type="entry name" value="HemY_N"/>
    <property type="match status" value="1"/>
</dbReference>
<comment type="pathway">
    <text evidence="3">Porphyrin-containing compound metabolism; protoheme biosynthesis.</text>
</comment>
<feature type="transmembrane region" description="Helical" evidence="10">
    <location>
        <begin position="40"/>
        <end position="63"/>
    </location>
</feature>
<dbReference type="Gene3D" id="1.25.40.10">
    <property type="entry name" value="Tetratricopeptide repeat domain"/>
    <property type="match status" value="2"/>
</dbReference>
<reference evidence="12 13" key="1">
    <citation type="submission" date="2023-04" db="EMBL/GenBank/DDBJ databases">
        <title>Marinobulbifer ophiurae gen. nov., sp. Nov., isolate from tissue of brittle star Ophioplocus japonicus.</title>
        <authorList>
            <person name="Kawano K."/>
            <person name="Sawayama S."/>
            <person name="Nakagawa S."/>
        </authorList>
    </citation>
    <scope>NUCLEOTIDE SEQUENCE [LARGE SCALE GENOMIC DNA]</scope>
    <source>
        <strain evidence="12 13">NKW57</strain>
    </source>
</reference>
<evidence type="ECO:0000256" key="2">
    <source>
        <dbReference type="ARBA" id="ARBA00004429"/>
    </source>
</evidence>
<dbReference type="Proteomes" id="UP001224392">
    <property type="component" value="Unassembled WGS sequence"/>
</dbReference>
<keyword evidence="6 10" id="KW-0812">Transmembrane</keyword>
<keyword evidence="4" id="KW-1003">Cell membrane</keyword>
<dbReference type="NCBIfam" id="TIGR00540">
    <property type="entry name" value="TPR_hemY_coli"/>
    <property type="match status" value="1"/>
</dbReference>
<evidence type="ECO:0000256" key="5">
    <source>
        <dbReference type="ARBA" id="ARBA00022519"/>
    </source>
</evidence>
<gene>
    <name evidence="12" type="ORF">MNKW57_02390</name>
</gene>
<organism evidence="12 13">
    <name type="scientific">Biformimicrobium ophioploci</name>
    <dbReference type="NCBI Taxonomy" id="3036711"/>
    <lineage>
        <taxon>Bacteria</taxon>
        <taxon>Pseudomonadati</taxon>
        <taxon>Pseudomonadota</taxon>
        <taxon>Gammaproteobacteria</taxon>
        <taxon>Cellvibrionales</taxon>
        <taxon>Microbulbiferaceae</taxon>
        <taxon>Biformimicrobium</taxon>
    </lineage>
</organism>
<keyword evidence="5" id="KW-0997">Cell inner membrane</keyword>
<accession>A0ABQ6LV05</accession>
<dbReference type="InterPro" id="IPR010817">
    <property type="entry name" value="HemY_N"/>
</dbReference>
<comment type="function">
    <text evidence="1">Involved in a late step of protoheme IX synthesis.</text>
</comment>
<comment type="subcellular location">
    <subcellularLocation>
        <location evidence="2">Cell inner membrane</location>
        <topology evidence="2">Multi-pass membrane protein</topology>
    </subcellularLocation>
</comment>
<feature type="domain" description="HemY N-terminal" evidence="11">
    <location>
        <begin position="27"/>
        <end position="132"/>
    </location>
</feature>
<evidence type="ECO:0000256" key="3">
    <source>
        <dbReference type="ARBA" id="ARBA00004744"/>
    </source>
</evidence>
<evidence type="ECO:0000256" key="6">
    <source>
        <dbReference type="ARBA" id="ARBA00022692"/>
    </source>
</evidence>
<evidence type="ECO:0000259" key="11">
    <source>
        <dbReference type="Pfam" id="PF07219"/>
    </source>
</evidence>
<dbReference type="EMBL" id="BSYJ01000001">
    <property type="protein sequence ID" value="GMG85918.1"/>
    <property type="molecule type" value="Genomic_DNA"/>
</dbReference>
<keyword evidence="8 10" id="KW-0472">Membrane</keyword>
<keyword evidence="13" id="KW-1185">Reference proteome</keyword>
<protein>
    <submittedName>
        <fullName evidence="12">Heme biosynthesis protein HemY</fullName>
    </submittedName>
</protein>